<evidence type="ECO:0000259" key="3">
    <source>
        <dbReference type="Pfam" id="PF13023"/>
    </source>
</evidence>
<dbReference type="InterPro" id="IPR039356">
    <property type="entry name" value="YfbR/HDDC2"/>
</dbReference>
<dbReference type="PIR" id="E75485">
    <property type="entry name" value="E75485"/>
</dbReference>
<dbReference type="SUPFAM" id="SSF109604">
    <property type="entry name" value="HD-domain/PDEase-like"/>
    <property type="match status" value="1"/>
</dbReference>
<evidence type="ECO:0000256" key="1">
    <source>
        <dbReference type="ARBA" id="ARBA00022723"/>
    </source>
</evidence>
<dbReference type="Gene3D" id="1.10.3210.10">
    <property type="entry name" value="Hypothetical protein af1432"/>
    <property type="match status" value="1"/>
</dbReference>
<dbReference type="KEGG" id="dra:DR_0704"/>
<reference evidence="4 5" key="1">
    <citation type="journal article" date="1999" name="Science">
        <title>Genome sequence of the radioresistant bacterium Deinococcus radiodurans R1.</title>
        <authorList>
            <person name="White O."/>
            <person name="Eisen J.A."/>
            <person name="Heidelberg J.F."/>
            <person name="Hickey E.K."/>
            <person name="Peterson J.D."/>
            <person name="Dodson R.J."/>
            <person name="Haft D.H."/>
            <person name="Gwinn M.L."/>
            <person name="Nelson W.C."/>
            <person name="Richardson D.L."/>
            <person name="Moffat K.S."/>
            <person name="Qin H."/>
            <person name="Jiang L."/>
            <person name="Pamphile W."/>
            <person name="Crosby M."/>
            <person name="Shen M."/>
            <person name="Vamathevan J.J."/>
            <person name="Lam P."/>
            <person name="McDonald L."/>
            <person name="Utterback T."/>
            <person name="Zalewski C."/>
            <person name="Makarova K.S."/>
            <person name="Aravind L."/>
            <person name="Daly M.J."/>
            <person name="Minton K.W."/>
            <person name="Fleischmann R.D."/>
            <person name="Ketchum K.A."/>
            <person name="Nelson K.E."/>
            <person name="Salzberg S."/>
            <person name="Smith H.O."/>
            <person name="Venter J.C."/>
            <person name="Fraser C.M."/>
        </authorList>
    </citation>
    <scope>NUCLEOTIDE SEQUENCE [LARGE SCALE GENOMIC DNA]</scope>
    <source>
        <strain evidence="5">ATCC 13939 / DSM 20539 / JCM 16871 / LMG 4051 / NBRC 15346 / NCIMB 9279 / R1 / VKM B-1422</strain>
    </source>
</reference>
<dbReference type="EnsemblBacteria" id="AAF10288">
    <property type="protein sequence ID" value="AAF10288"/>
    <property type="gene ID" value="DR_0704"/>
</dbReference>
<protein>
    <recommendedName>
        <fullName evidence="3">HD domain-containing protein</fullName>
    </recommendedName>
</protein>
<dbReference type="STRING" id="243230.DR_0704"/>
<keyword evidence="2" id="KW-0378">Hydrolase</keyword>
<organism evidence="4 5">
    <name type="scientific">Deinococcus radiodurans (strain ATCC 13939 / DSM 20539 / JCM 16871 / CCUG 27074 / LMG 4051 / NBRC 15346 / NCIMB 9279 / VKM B-1422 / R1)</name>
    <dbReference type="NCBI Taxonomy" id="243230"/>
    <lineage>
        <taxon>Bacteria</taxon>
        <taxon>Thermotogati</taxon>
        <taxon>Deinococcota</taxon>
        <taxon>Deinococci</taxon>
        <taxon>Deinococcales</taxon>
        <taxon>Deinococcaceae</taxon>
        <taxon>Deinococcus</taxon>
    </lineage>
</organism>
<dbReference type="eggNOG" id="COG1896">
    <property type="taxonomic scope" value="Bacteria"/>
</dbReference>
<dbReference type="PaxDb" id="243230-DR_0704"/>
<dbReference type="HOGENOM" id="CLU_039453_5_1_0"/>
<evidence type="ECO:0000256" key="2">
    <source>
        <dbReference type="ARBA" id="ARBA00022801"/>
    </source>
</evidence>
<dbReference type="AlphaFoldDB" id="Q9RWG4"/>
<dbReference type="DNASU" id="1799260"/>
<dbReference type="Proteomes" id="UP000002524">
    <property type="component" value="Chromosome 1"/>
</dbReference>
<dbReference type="Pfam" id="PF13023">
    <property type="entry name" value="HD_3"/>
    <property type="match status" value="1"/>
</dbReference>
<evidence type="ECO:0000313" key="4">
    <source>
        <dbReference type="EMBL" id="AAF10288.1"/>
    </source>
</evidence>
<feature type="domain" description="HD" evidence="3">
    <location>
        <begin position="15"/>
        <end position="180"/>
    </location>
</feature>
<proteinExistence type="predicted"/>
<keyword evidence="5" id="KW-1185">Reference proteome</keyword>
<sequence>MFARFLAQLDFVLTCDRLKTALRTTRLHDGSRLENSAEHSWHLALLALTLAEYAPTGTDVGRVVRLLLMHDLVEIGAGDLSFDAPAEAQAAQQEAEARAAAELFGLLPTDQAAEFLGLWQEFEARQTTEVRFARALDALQPMLLTWGPGAQGCAASHPELTHLRVLGLKEKHLREFPELWAAAQGVMAQAQARGVLQP</sequence>
<evidence type="ECO:0000313" key="5">
    <source>
        <dbReference type="Proteomes" id="UP000002524"/>
    </source>
</evidence>
<dbReference type="OrthoDB" id="9796032at2"/>
<dbReference type="GO" id="GO:0046872">
    <property type="term" value="F:metal ion binding"/>
    <property type="evidence" value="ECO:0007669"/>
    <property type="project" value="UniProtKB-KW"/>
</dbReference>
<dbReference type="InterPro" id="IPR006674">
    <property type="entry name" value="HD_domain"/>
</dbReference>
<dbReference type="EMBL" id="AE000513">
    <property type="protein sequence ID" value="AAF10288.1"/>
    <property type="molecule type" value="Genomic_DNA"/>
</dbReference>
<dbReference type="PANTHER" id="PTHR11845">
    <property type="entry name" value="5'-DEOXYNUCLEOTIDASE HDDC2"/>
    <property type="match status" value="1"/>
</dbReference>
<dbReference type="InParanoid" id="Q9RWG4"/>
<dbReference type="PANTHER" id="PTHR11845:SF13">
    <property type="entry name" value="5'-DEOXYNUCLEOTIDASE HDDC2"/>
    <property type="match status" value="1"/>
</dbReference>
<keyword evidence="1" id="KW-0479">Metal-binding</keyword>
<name>Q9RWG4_DEIRA</name>
<gene>
    <name evidence="4" type="ordered locus">DR_0704</name>
</gene>
<dbReference type="SMR" id="Q9RWG4"/>
<dbReference type="GO" id="GO:0002953">
    <property type="term" value="F:5'-deoxynucleotidase activity"/>
    <property type="evidence" value="ECO:0000318"/>
    <property type="project" value="GO_Central"/>
</dbReference>
<dbReference type="PATRIC" id="fig|243230.17.peg.882"/>
<accession>Q9RWG4</accession>